<sequence>MLLQTLPGIGVTYYGEEIAMENKYIDWEHTVDTQACNADPEKFDDYSRDPARTPFQWDASTSAGFSTNKDTWLPVHENYKKSNVLLQRRAPVSHLQVFKKLIKVRREPSFQEGTCERKVIQQDNILIYKREKAGSDKYVF</sequence>
<dbReference type="Pfam" id="PF00128">
    <property type="entry name" value="Alpha-amylase"/>
    <property type="match status" value="1"/>
</dbReference>
<dbReference type="InterPro" id="IPR006047">
    <property type="entry name" value="GH13_cat_dom"/>
</dbReference>
<feature type="domain" description="Glycosyl hydrolase family 13 catalytic" evidence="2">
    <location>
        <begin position="1"/>
        <end position="110"/>
    </location>
</feature>
<keyword evidence="4" id="KW-1185">Reference proteome</keyword>
<dbReference type="EMBL" id="CAQQ02112268">
    <property type="status" value="NOT_ANNOTATED_CDS"/>
    <property type="molecule type" value="Genomic_DNA"/>
</dbReference>
<name>T1GN31_MEGSC</name>
<dbReference type="EMBL" id="CAQQ02112267">
    <property type="status" value="NOT_ANNOTATED_CDS"/>
    <property type="molecule type" value="Genomic_DNA"/>
</dbReference>
<dbReference type="STRING" id="36166.T1GN31"/>
<reference evidence="4" key="1">
    <citation type="submission" date="2013-02" db="EMBL/GenBank/DDBJ databases">
        <authorList>
            <person name="Hughes D."/>
        </authorList>
    </citation>
    <scope>NUCLEOTIDE SEQUENCE</scope>
    <source>
        <strain>Durham</strain>
        <strain evidence="4">NC isolate 2 -- Noor lab</strain>
    </source>
</reference>
<dbReference type="SUPFAM" id="SSF51445">
    <property type="entry name" value="(Trans)glycosidases"/>
    <property type="match status" value="1"/>
</dbReference>
<dbReference type="HOGENOM" id="CLU_122084_0_0_1"/>
<evidence type="ECO:0000313" key="3">
    <source>
        <dbReference type="EnsemblMetazoa" id="MESCA004970-PA"/>
    </source>
</evidence>
<dbReference type="OMA" id="EHINVAK"/>
<accession>T1GN31</accession>
<dbReference type="Gene3D" id="3.20.20.80">
    <property type="entry name" value="Glycosidases"/>
    <property type="match status" value="1"/>
</dbReference>
<evidence type="ECO:0000259" key="2">
    <source>
        <dbReference type="Pfam" id="PF00128"/>
    </source>
</evidence>
<protein>
    <recommendedName>
        <fullName evidence="2">Glycosyl hydrolase family 13 catalytic domain-containing protein</fullName>
    </recommendedName>
</protein>
<dbReference type="EnsemblMetazoa" id="MESCA004970-RA">
    <property type="protein sequence ID" value="MESCA004970-PA"/>
    <property type="gene ID" value="MESCA004970"/>
</dbReference>
<dbReference type="InterPro" id="IPR017853">
    <property type="entry name" value="GH"/>
</dbReference>
<dbReference type="GO" id="GO:0005975">
    <property type="term" value="P:carbohydrate metabolic process"/>
    <property type="evidence" value="ECO:0007669"/>
    <property type="project" value="InterPro"/>
</dbReference>
<dbReference type="PANTHER" id="PTHR10357:SF233">
    <property type="entry name" value="MALTASE A1"/>
    <property type="match status" value="1"/>
</dbReference>
<keyword evidence="1" id="KW-0732">Signal</keyword>
<evidence type="ECO:0000313" key="4">
    <source>
        <dbReference type="Proteomes" id="UP000015102"/>
    </source>
</evidence>
<reference evidence="3" key="2">
    <citation type="submission" date="2015-06" db="UniProtKB">
        <authorList>
            <consortium name="EnsemblMetazoa"/>
        </authorList>
    </citation>
    <scope>IDENTIFICATION</scope>
</reference>
<evidence type="ECO:0000256" key="1">
    <source>
        <dbReference type="ARBA" id="ARBA00022729"/>
    </source>
</evidence>
<dbReference type="Proteomes" id="UP000015102">
    <property type="component" value="Unassembled WGS sequence"/>
</dbReference>
<proteinExistence type="predicted"/>
<dbReference type="PANTHER" id="PTHR10357">
    <property type="entry name" value="ALPHA-AMYLASE FAMILY MEMBER"/>
    <property type="match status" value="1"/>
</dbReference>
<organism evidence="3 4">
    <name type="scientific">Megaselia scalaris</name>
    <name type="common">Humpbacked fly</name>
    <name type="synonym">Phora scalaris</name>
    <dbReference type="NCBI Taxonomy" id="36166"/>
    <lineage>
        <taxon>Eukaryota</taxon>
        <taxon>Metazoa</taxon>
        <taxon>Ecdysozoa</taxon>
        <taxon>Arthropoda</taxon>
        <taxon>Hexapoda</taxon>
        <taxon>Insecta</taxon>
        <taxon>Pterygota</taxon>
        <taxon>Neoptera</taxon>
        <taxon>Endopterygota</taxon>
        <taxon>Diptera</taxon>
        <taxon>Brachycera</taxon>
        <taxon>Muscomorpha</taxon>
        <taxon>Platypezoidea</taxon>
        <taxon>Phoridae</taxon>
        <taxon>Megaseliini</taxon>
        <taxon>Megaselia</taxon>
    </lineage>
</organism>
<dbReference type="AlphaFoldDB" id="T1GN31"/>